<dbReference type="Gene3D" id="1.20.1250.20">
    <property type="entry name" value="MFS general substrate transporter like domains"/>
    <property type="match status" value="2"/>
</dbReference>
<keyword evidence="3 5" id="KW-1133">Transmembrane helix</keyword>
<dbReference type="Proteomes" id="UP000317496">
    <property type="component" value="Chromosome"/>
</dbReference>
<feature type="transmembrane region" description="Helical" evidence="5">
    <location>
        <begin position="379"/>
        <end position="398"/>
    </location>
</feature>
<dbReference type="OrthoDB" id="272777at2"/>
<comment type="subcellular location">
    <subcellularLocation>
        <location evidence="1">Endomembrane system</location>
        <topology evidence="1">Multi-pass membrane protein</topology>
    </subcellularLocation>
</comment>
<dbReference type="InterPro" id="IPR051337">
    <property type="entry name" value="OPA_Antiporter"/>
</dbReference>
<dbReference type="PANTHER" id="PTHR43826">
    <property type="entry name" value="GLUCOSE-6-PHOSPHATE EXCHANGER SLC37A4"/>
    <property type="match status" value="1"/>
</dbReference>
<evidence type="ECO:0000259" key="6">
    <source>
        <dbReference type="PROSITE" id="PS50850"/>
    </source>
</evidence>
<feature type="transmembrane region" description="Helical" evidence="5">
    <location>
        <begin position="248"/>
        <end position="269"/>
    </location>
</feature>
<dbReference type="GO" id="GO:0061513">
    <property type="term" value="F:glucose 6-phosphate:phosphate antiporter activity"/>
    <property type="evidence" value="ECO:0007669"/>
    <property type="project" value="TreeGrafter"/>
</dbReference>
<feature type="transmembrane region" description="Helical" evidence="5">
    <location>
        <begin position="306"/>
        <end position="326"/>
    </location>
</feature>
<keyword evidence="8" id="KW-1185">Reference proteome</keyword>
<keyword evidence="2 5" id="KW-0812">Transmembrane</keyword>
<dbReference type="InterPro" id="IPR011701">
    <property type="entry name" value="MFS"/>
</dbReference>
<name>A0A516H577_9PROT</name>
<feature type="transmembrane region" description="Helical" evidence="5">
    <location>
        <begin position="42"/>
        <end position="61"/>
    </location>
</feature>
<sequence>MPVAWRILFCACLSYTISQFYRSANAVIGPDLMVELALTPEDLGILTGAFFLTFSISQFPVGIALDRWGPRRTILVTLVIALIGALAFAFGRNLTELTLARIVLGFGCAALLTGPMVLFSRWFPPDRFATMSSILIAVGNIGVIASTAPLAWLAEAYGWRSAFFITAAITVCLIALSFWAIEDHPDPAKARSGANESLAETLRGIGAVIRHPAFPNLFVIIASAYATFITIIGLWGGPYLHDVHGMDAAARGNVLIFMAAGAAAGYFIWGPLDRVFNTRKWLLAVGLGSQLACLLVIILVPGLSVFVITALFCFMGVMNGCIVMIFAHARSVFPAALIGRGITTLNIGTMGGGAFQQFLTGWLMGRMAPKGTVPTELDYRIIFGVQFTILLAALLFYLRTPDAKPHEAA</sequence>
<dbReference type="GO" id="GO:0012505">
    <property type="term" value="C:endomembrane system"/>
    <property type="evidence" value="ECO:0007669"/>
    <property type="project" value="UniProtKB-SubCell"/>
</dbReference>
<proteinExistence type="predicted"/>
<protein>
    <submittedName>
        <fullName evidence="7">MFS transporter</fullName>
    </submittedName>
</protein>
<dbReference type="EMBL" id="CP041636">
    <property type="protein sequence ID" value="QDO98896.1"/>
    <property type="molecule type" value="Genomic_DNA"/>
</dbReference>
<dbReference type="RefSeq" id="WP_144257893.1">
    <property type="nucleotide sequence ID" value="NZ_CP041636.1"/>
</dbReference>
<evidence type="ECO:0000256" key="2">
    <source>
        <dbReference type="ARBA" id="ARBA00022692"/>
    </source>
</evidence>
<feature type="domain" description="Major facilitator superfamily (MFS) profile" evidence="6">
    <location>
        <begin position="7"/>
        <end position="404"/>
    </location>
</feature>
<reference evidence="7 8" key="1">
    <citation type="submission" date="2019-07" db="EMBL/GenBank/DDBJ databases">
        <title>Genome sequencing for Ferrovibrio sp. K5.</title>
        <authorList>
            <person name="Park S.-J."/>
        </authorList>
    </citation>
    <scope>NUCLEOTIDE SEQUENCE [LARGE SCALE GENOMIC DNA]</scope>
    <source>
        <strain evidence="7 8">K5</strain>
    </source>
</reference>
<gene>
    <name evidence="7" type="ORF">FNB15_17190</name>
</gene>
<evidence type="ECO:0000313" key="8">
    <source>
        <dbReference type="Proteomes" id="UP000317496"/>
    </source>
</evidence>
<evidence type="ECO:0000256" key="3">
    <source>
        <dbReference type="ARBA" id="ARBA00022989"/>
    </source>
</evidence>
<evidence type="ECO:0000256" key="4">
    <source>
        <dbReference type="ARBA" id="ARBA00023136"/>
    </source>
</evidence>
<dbReference type="AlphaFoldDB" id="A0A516H577"/>
<dbReference type="Pfam" id="PF07690">
    <property type="entry name" value="MFS_1"/>
    <property type="match status" value="1"/>
</dbReference>
<dbReference type="SUPFAM" id="SSF103473">
    <property type="entry name" value="MFS general substrate transporter"/>
    <property type="match status" value="1"/>
</dbReference>
<keyword evidence="4 5" id="KW-0472">Membrane</keyword>
<evidence type="ECO:0000256" key="1">
    <source>
        <dbReference type="ARBA" id="ARBA00004127"/>
    </source>
</evidence>
<dbReference type="PROSITE" id="PS50850">
    <property type="entry name" value="MFS"/>
    <property type="match status" value="1"/>
</dbReference>
<accession>A0A516H577</accession>
<feature type="transmembrane region" description="Helical" evidence="5">
    <location>
        <begin position="159"/>
        <end position="181"/>
    </location>
</feature>
<dbReference type="PANTHER" id="PTHR43826:SF3">
    <property type="entry name" value="GLUCOSE-6-PHOSPHATE EXCHANGER SLC37A4"/>
    <property type="match status" value="1"/>
</dbReference>
<dbReference type="GO" id="GO:0016020">
    <property type="term" value="C:membrane"/>
    <property type="evidence" value="ECO:0007669"/>
    <property type="project" value="UniProtKB-ARBA"/>
</dbReference>
<dbReference type="InterPro" id="IPR036259">
    <property type="entry name" value="MFS_trans_sf"/>
</dbReference>
<feature type="transmembrane region" description="Helical" evidence="5">
    <location>
        <begin position="134"/>
        <end position="153"/>
    </location>
</feature>
<evidence type="ECO:0000256" key="5">
    <source>
        <dbReference type="SAM" id="Phobius"/>
    </source>
</evidence>
<feature type="transmembrane region" description="Helical" evidence="5">
    <location>
        <begin position="213"/>
        <end position="236"/>
    </location>
</feature>
<organism evidence="7 8">
    <name type="scientific">Ferrovibrio terrae</name>
    <dbReference type="NCBI Taxonomy" id="2594003"/>
    <lineage>
        <taxon>Bacteria</taxon>
        <taxon>Pseudomonadati</taxon>
        <taxon>Pseudomonadota</taxon>
        <taxon>Alphaproteobacteria</taxon>
        <taxon>Rhodospirillales</taxon>
        <taxon>Rhodospirillaceae</taxon>
        <taxon>Ferrovibrio</taxon>
    </lineage>
</organism>
<feature type="transmembrane region" description="Helical" evidence="5">
    <location>
        <begin position="281"/>
        <end position="300"/>
    </location>
</feature>
<dbReference type="KEGG" id="fer:FNB15_17190"/>
<feature type="transmembrane region" description="Helical" evidence="5">
    <location>
        <begin position="338"/>
        <end position="359"/>
    </location>
</feature>
<dbReference type="InterPro" id="IPR020846">
    <property type="entry name" value="MFS_dom"/>
</dbReference>
<feature type="transmembrane region" description="Helical" evidence="5">
    <location>
        <begin position="73"/>
        <end position="90"/>
    </location>
</feature>
<dbReference type="GO" id="GO:0035435">
    <property type="term" value="P:phosphate ion transmembrane transport"/>
    <property type="evidence" value="ECO:0007669"/>
    <property type="project" value="TreeGrafter"/>
</dbReference>
<feature type="transmembrane region" description="Helical" evidence="5">
    <location>
        <begin position="102"/>
        <end position="122"/>
    </location>
</feature>
<evidence type="ECO:0000313" key="7">
    <source>
        <dbReference type="EMBL" id="QDO98896.1"/>
    </source>
</evidence>